<dbReference type="PROSITE" id="PS00383">
    <property type="entry name" value="TYR_PHOSPHATASE_1"/>
    <property type="match status" value="1"/>
</dbReference>
<feature type="domain" description="Tyrosine-protein phosphatase" evidence="4">
    <location>
        <begin position="1"/>
        <end position="107"/>
    </location>
</feature>
<feature type="domain" description="Tyrosine specific protein phosphatases" evidence="5">
    <location>
        <begin position="42"/>
        <end position="88"/>
    </location>
</feature>
<keyword evidence="3" id="KW-0904">Protein phosphatase</keyword>
<dbReference type="eggNOG" id="KOG1718">
    <property type="taxonomic scope" value="Eukaryota"/>
</dbReference>
<keyword evidence="2" id="KW-0378">Hydrolase</keyword>
<evidence type="ECO:0000259" key="5">
    <source>
        <dbReference type="PROSITE" id="PS50056"/>
    </source>
</evidence>
<dbReference type="CDD" id="cd14498">
    <property type="entry name" value="DSP"/>
    <property type="match status" value="1"/>
</dbReference>
<name>K0TMK5_THAOC</name>
<dbReference type="Pfam" id="PF00782">
    <property type="entry name" value="DSPc"/>
    <property type="match status" value="1"/>
</dbReference>
<organism evidence="6 7">
    <name type="scientific">Thalassiosira oceanica</name>
    <name type="common">Marine diatom</name>
    <dbReference type="NCBI Taxonomy" id="159749"/>
    <lineage>
        <taxon>Eukaryota</taxon>
        <taxon>Sar</taxon>
        <taxon>Stramenopiles</taxon>
        <taxon>Ochrophyta</taxon>
        <taxon>Bacillariophyta</taxon>
        <taxon>Coscinodiscophyceae</taxon>
        <taxon>Thalassiosirophycidae</taxon>
        <taxon>Thalassiosirales</taxon>
        <taxon>Thalassiosiraceae</taxon>
        <taxon>Thalassiosira</taxon>
    </lineage>
</organism>
<evidence type="ECO:0000259" key="4">
    <source>
        <dbReference type="PROSITE" id="PS50054"/>
    </source>
</evidence>
<comment type="similarity">
    <text evidence="1">Belongs to the protein-tyrosine phosphatase family. Non-receptor class dual specificity subfamily.</text>
</comment>
<dbReference type="InterPro" id="IPR052103">
    <property type="entry name" value="Dual_spec_Phospatases"/>
</dbReference>
<dbReference type="PROSITE" id="PS50054">
    <property type="entry name" value="TYR_PHOSPHATASE_DUAL"/>
    <property type="match status" value="1"/>
</dbReference>
<dbReference type="AlphaFoldDB" id="K0TMK5"/>
<dbReference type="PANTHER" id="PTHR45961">
    <property type="entry name" value="IP21249P"/>
    <property type="match status" value="1"/>
</dbReference>
<dbReference type="InterPro" id="IPR016130">
    <property type="entry name" value="Tyr_Pase_AS"/>
</dbReference>
<dbReference type="OrthoDB" id="165342at2759"/>
<evidence type="ECO:0000256" key="1">
    <source>
        <dbReference type="ARBA" id="ARBA00008601"/>
    </source>
</evidence>
<evidence type="ECO:0000256" key="2">
    <source>
        <dbReference type="ARBA" id="ARBA00022801"/>
    </source>
</evidence>
<dbReference type="Gene3D" id="3.90.190.10">
    <property type="entry name" value="Protein tyrosine phosphatase superfamily"/>
    <property type="match status" value="1"/>
</dbReference>
<protein>
    <recommendedName>
        <fullName evidence="8">Tyrosine specific protein phosphatases domain-containing protein</fullName>
    </recommendedName>
</protein>
<comment type="caution">
    <text evidence="6">The sequence shown here is derived from an EMBL/GenBank/DDBJ whole genome shotgun (WGS) entry which is preliminary data.</text>
</comment>
<evidence type="ECO:0008006" key="8">
    <source>
        <dbReference type="Google" id="ProtNLM"/>
    </source>
</evidence>
<accession>K0TMK5</accession>
<dbReference type="SUPFAM" id="SSF52799">
    <property type="entry name" value="(Phosphotyrosine protein) phosphatases II"/>
    <property type="match status" value="1"/>
</dbReference>
<reference evidence="6 7" key="1">
    <citation type="journal article" date="2012" name="Genome Biol.">
        <title>Genome and low-iron response of an oceanic diatom adapted to chronic iron limitation.</title>
        <authorList>
            <person name="Lommer M."/>
            <person name="Specht M."/>
            <person name="Roy A.S."/>
            <person name="Kraemer L."/>
            <person name="Andreson R."/>
            <person name="Gutowska M.A."/>
            <person name="Wolf J."/>
            <person name="Bergner S.V."/>
            <person name="Schilhabel M.B."/>
            <person name="Klostermeier U.C."/>
            <person name="Beiko R.G."/>
            <person name="Rosenstiel P."/>
            <person name="Hippler M."/>
            <person name="Laroche J."/>
        </authorList>
    </citation>
    <scope>NUCLEOTIDE SEQUENCE [LARGE SCALE GENOMIC DNA]</scope>
    <source>
        <strain evidence="6 7">CCMP1005</strain>
    </source>
</reference>
<gene>
    <name evidence="6" type="ORF">THAOC_05682</name>
</gene>
<dbReference type="Proteomes" id="UP000266841">
    <property type="component" value="Unassembled WGS sequence"/>
</dbReference>
<dbReference type="EMBL" id="AGNL01005359">
    <property type="protein sequence ID" value="EJK72752.1"/>
    <property type="molecule type" value="Genomic_DNA"/>
</dbReference>
<proteinExistence type="inferred from homology"/>
<dbReference type="InterPro" id="IPR029021">
    <property type="entry name" value="Prot-tyrosine_phosphatase-like"/>
</dbReference>
<sequence length="179" mass="19934">MDLPLGHQLFEGAAVRRLECYDSPQQVLPLELGAEMIDRCLSEGGRCLVHCNAGQSRSASMVMIYFFMFKGHTLRASFEYVRGCKPDVKPNYGFWSQLEATEKELFGFSEPSLNSDGYKSETILELLEGSGKSKKDVLAALARFDGNGDLALWVVILNSDAVTLVCVHHHLNFRTQNIA</sequence>
<keyword evidence="7" id="KW-1185">Reference proteome</keyword>
<dbReference type="PANTHER" id="PTHR45961:SF6">
    <property type="entry name" value="IP21249P"/>
    <property type="match status" value="1"/>
</dbReference>
<dbReference type="GO" id="GO:0004721">
    <property type="term" value="F:phosphoprotein phosphatase activity"/>
    <property type="evidence" value="ECO:0007669"/>
    <property type="project" value="UniProtKB-KW"/>
</dbReference>
<evidence type="ECO:0000256" key="3">
    <source>
        <dbReference type="ARBA" id="ARBA00022912"/>
    </source>
</evidence>
<dbReference type="InterPro" id="IPR020422">
    <property type="entry name" value="TYR_PHOSPHATASE_DUAL_dom"/>
</dbReference>
<dbReference type="SMART" id="SM00195">
    <property type="entry name" value="DSPc"/>
    <property type="match status" value="1"/>
</dbReference>
<evidence type="ECO:0000313" key="7">
    <source>
        <dbReference type="Proteomes" id="UP000266841"/>
    </source>
</evidence>
<dbReference type="PROSITE" id="PS50056">
    <property type="entry name" value="TYR_PHOSPHATASE_2"/>
    <property type="match status" value="1"/>
</dbReference>
<evidence type="ECO:0000313" key="6">
    <source>
        <dbReference type="EMBL" id="EJK72752.1"/>
    </source>
</evidence>
<dbReference type="InterPro" id="IPR000340">
    <property type="entry name" value="Dual-sp_phosphatase_cat-dom"/>
</dbReference>
<dbReference type="InterPro" id="IPR000387">
    <property type="entry name" value="Tyr_Pase_dom"/>
</dbReference>